<gene>
    <name evidence="4" type="ORF">RND81_07G148300</name>
</gene>
<feature type="repeat" description="PPR" evidence="3">
    <location>
        <begin position="152"/>
        <end position="187"/>
    </location>
</feature>
<comment type="similarity">
    <text evidence="1">Belongs to the PPR family. P subfamily.</text>
</comment>
<feature type="repeat" description="PPR" evidence="3">
    <location>
        <begin position="258"/>
        <end position="292"/>
    </location>
</feature>
<dbReference type="EMBL" id="JBDFQZ010000007">
    <property type="protein sequence ID" value="KAK9706732.1"/>
    <property type="molecule type" value="Genomic_DNA"/>
</dbReference>
<dbReference type="EMBL" id="JBDFQZ010000007">
    <property type="protein sequence ID" value="KAK9706733.1"/>
    <property type="molecule type" value="Genomic_DNA"/>
</dbReference>
<dbReference type="PANTHER" id="PTHR46128:SF358">
    <property type="entry name" value="TETRATRICOPEPTIDE REPEAT (TPR)-LIKE SUPERFAMILY PROTEIN"/>
    <property type="match status" value="1"/>
</dbReference>
<sequence>MKLAMKWSKNVTTLQVEQLIRAEKNLCKAISIFDSASGEYRNGYRHDHTTFRLMISRLVSANQFKNAEELVKRMKEERCRIDEDVFLSICRGYGRVHKPMEAVRVFESMKEFECDASERCYVTLLSILVDENQLKMARRLYRYTRKVGFRPSVVSLNILIKALCKNDGTVDAAVSMFREMPNRGCVPDSYTYGTLISGLCKFGRTDEANELFREMGEKGCVPTVVTYSSLIHGLCKSEKLSEAMTLFKEMKSNGVKPNVFTYSSLMDGLCKCGRSLQAMKFLDVMVDEHLSPNMITYTILIQGLCRDGEIQQAVELFDRMKLQGLKPDVGLYGKIISSYCDVGKFHEAANFLDEMVLAGFSPKRLTWSIHVRTHNNVIRGLCETDLNRAFHLYLGMRTRGLSVEPDVFSAFIKGFCKKSNFDKACRVLDHMVCDGCLPDEELWRVIVKRFSDERKMLEYAELLQGLFVQKRDEPEQLSVG</sequence>
<name>A0AAW1JR31_SAPOF</name>
<evidence type="ECO:0000313" key="5">
    <source>
        <dbReference type="Proteomes" id="UP001443914"/>
    </source>
</evidence>
<feature type="repeat" description="PPR" evidence="3">
    <location>
        <begin position="223"/>
        <end position="257"/>
    </location>
</feature>
<keyword evidence="2" id="KW-0677">Repeat</keyword>
<comment type="caution">
    <text evidence="4">The sequence shown here is derived from an EMBL/GenBank/DDBJ whole genome shotgun (WGS) entry which is preliminary data.</text>
</comment>
<dbReference type="InterPro" id="IPR002885">
    <property type="entry name" value="PPR_rpt"/>
</dbReference>
<evidence type="ECO:0000256" key="1">
    <source>
        <dbReference type="ARBA" id="ARBA00007626"/>
    </source>
</evidence>
<proteinExistence type="inferred from homology"/>
<dbReference type="FunFam" id="1.25.40.10:FF:000558">
    <property type="entry name" value="Pentatricopeptide repeat-containing protein At5g39710"/>
    <property type="match status" value="1"/>
</dbReference>
<dbReference type="PANTHER" id="PTHR46128">
    <property type="entry name" value="MITOCHONDRIAL GROUP I INTRON SPLICING FACTOR CCM1"/>
    <property type="match status" value="1"/>
</dbReference>
<organism evidence="4 5">
    <name type="scientific">Saponaria officinalis</name>
    <name type="common">Common soapwort</name>
    <name type="synonym">Lychnis saponaria</name>
    <dbReference type="NCBI Taxonomy" id="3572"/>
    <lineage>
        <taxon>Eukaryota</taxon>
        <taxon>Viridiplantae</taxon>
        <taxon>Streptophyta</taxon>
        <taxon>Embryophyta</taxon>
        <taxon>Tracheophyta</taxon>
        <taxon>Spermatophyta</taxon>
        <taxon>Magnoliopsida</taxon>
        <taxon>eudicotyledons</taxon>
        <taxon>Gunneridae</taxon>
        <taxon>Pentapetalae</taxon>
        <taxon>Caryophyllales</taxon>
        <taxon>Caryophyllaceae</taxon>
        <taxon>Caryophylleae</taxon>
        <taxon>Saponaria</taxon>
    </lineage>
</organism>
<protein>
    <recommendedName>
        <fullName evidence="6">Pentatricopeptide repeat-containing protein</fullName>
    </recommendedName>
</protein>
<dbReference type="PROSITE" id="PS51375">
    <property type="entry name" value="PPR"/>
    <property type="match status" value="9"/>
</dbReference>
<evidence type="ECO:0000256" key="3">
    <source>
        <dbReference type="PROSITE-ProRule" id="PRU00708"/>
    </source>
</evidence>
<dbReference type="Proteomes" id="UP001443914">
    <property type="component" value="Unassembled WGS sequence"/>
</dbReference>
<feature type="repeat" description="PPR" evidence="3">
    <location>
        <begin position="82"/>
        <end position="116"/>
    </location>
</feature>
<dbReference type="Pfam" id="PF01535">
    <property type="entry name" value="PPR"/>
    <property type="match status" value="2"/>
</dbReference>
<dbReference type="InterPro" id="IPR011990">
    <property type="entry name" value="TPR-like_helical_dom_sf"/>
</dbReference>
<feature type="repeat" description="PPR" evidence="3">
    <location>
        <begin position="293"/>
        <end position="327"/>
    </location>
</feature>
<keyword evidence="5" id="KW-1185">Reference proteome</keyword>
<dbReference type="Pfam" id="PF13041">
    <property type="entry name" value="PPR_2"/>
    <property type="match status" value="2"/>
</dbReference>
<dbReference type="AlphaFoldDB" id="A0AAW1JR31"/>
<feature type="repeat" description="PPR" evidence="3">
    <location>
        <begin position="328"/>
        <end position="362"/>
    </location>
</feature>
<feature type="repeat" description="PPR" evidence="3">
    <location>
        <begin position="47"/>
        <end position="81"/>
    </location>
</feature>
<feature type="repeat" description="PPR" evidence="3">
    <location>
        <begin position="404"/>
        <end position="438"/>
    </location>
</feature>
<dbReference type="Gene3D" id="1.25.40.10">
    <property type="entry name" value="Tetratricopeptide repeat domain"/>
    <property type="match status" value="5"/>
</dbReference>
<dbReference type="Pfam" id="PF12854">
    <property type="entry name" value="PPR_1"/>
    <property type="match status" value="3"/>
</dbReference>
<dbReference type="InterPro" id="IPR050872">
    <property type="entry name" value="PPR_P_subfamily"/>
</dbReference>
<feature type="repeat" description="PPR" evidence="3">
    <location>
        <begin position="188"/>
        <end position="222"/>
    </location>
</feature>
<evidence type="ECO:0000256" key="2">
    <source>
        <dbReference type="ARBA" id="ARBA00022737"/>
    </source>
</evidence>
<dbReference type="NCBIfam" id="TIGR00756">
    <property type="entry name" value="PPR"/>
    <property type="match status" value="8"/>
</dbReference>
<evidence type="ECO:0008006" key="6">
    <source>
        <dbReference type="Google" id="ProtNLM"/>
    </source>
</evidence>
<reference evidence="4 5" key="1">
    <citation type="submission" date="2024-03" db="EMBL/GenBank/DDBJ databases">
        <title>WGS assembly of Saponaria officinalis var. Norfolk2.</title>
        <authorList>
            <person name="Jenkins J."/>
            <person name="Shu S."/>
            <person name="Grimwood J."/>
            <person name="Barry K."/>
            <person name="Goodstein D."/>
            <person name="Schmutz J."/>
            <person name="Leebens-Mack J."/>
            <person name="Osbourn A."/>
        </authorList>
    </citation>
    <scope>NUCLEOTIDE SEQUENCE [LARGE SCALE GENOMIC DNA]</scope>
    <source>
        <strain evidence="5">cv. Norfolk2</strain>
        <strain evidence="4">JIC</strain>
        <tissue evidence="4">Leaf</tissue>
    </source>
</reference>
<evidence type="ECO:0000313" key="4">
    <source>
        <dbReference type="EMBL" id="KAK9706732.1"/>
    </source>
</evidence>
<accession>A0AAW1JR31</accession>